<dbReference type="Pfam" id="PF00305">
    <property type="entry name" value="Lipoxygenase"/>
    <property type="match status" value="3"/>
</dbReference>
<evidence type="ECO:0000256" key="5">
    <source>
        <dbReference type="ARBA" id="ARBA00022832"/>
    </source>
</evidence>
<keyword evidence="7" id="KW-0560">Oxidoreductase</keyword>
<evidence type="ECO:0000259" key="12">
    <source>
        <dbReference type="PROSITE" id="PS51393"/>
    </source>
</evidence>
<keyword evidence="3" id="KW-0479">Metal-binding</keyword>
<dbReference type="InterPro" id="IPR001246">
    <property type="entry name" value="LipOase_plant"/>
</dbReference>
<evidence type="ECO:0000313" key="13">
    <source>
        <dbReference type="EMBL" id="KAB1224785.1"/>
    </source>
</evidence>
<dbReference type="InterPro" id="IPR000907">
    <property type="entry name" value="LipOase"/>
</dbReference>
<dbReference type="Gene3D" id="4.10.372.10">
    <property type="entry name" value="Lipoxygenase-1, Domain 3"/>
    <property type="match status" value="1"/>
</dbReference>
<dbReference type="GO" id="GO:0006633">
    <property type="term" value="P:fatty acid biosynthetic process"/>
    <property type="evidence" value="ECO:0007669"/>
    <property type="project" value="UniProtKB-KW"/>
</dbReference>
<evidence type="ECO:0000256" key="1">
    <source>
        <dbReference type="ARBA" id="ARBA00009419"/>
    </source>
</evidence>
<dbReference type="Gene3D" id="4.10.375.10">
    <property type="entry name" value="Lipoxygenase-1, Domain 2"/>
    <property type="match status" value="1"/>
</dbReference>
<feature type="domain" description="PLAT" evidence="11">
    <location>
        <begin position="26"/>
        <end position="156"/>
    </location>
</feature>
<comment type="caution">
    <text evidence="10">Lacks conserved residue(s) required for the propagation of feature annotation.</text>
</comment>
<evidence type="ECO:0000256" key="3">
    <source>
        <dbReference type="ARBA" id="ARBA00022723"/>
    </source>
</evidence>
<gene>
    <name evidence="13" type="ORF">CJ030_MR1G028635</name>
</gene>
<evidence type="ECO:0000256" key="2">
    <source>
        <dbReference type="ARBA" id="ARBA00022516"/>
    </source>
</evidence>
<dbReference type="OrthoDB" id="1647310at2759"/>
<keyword evidence="6" id="KW-0223">Dioxygenase</keyword>
<evidence type="ECO:0000256" key="7">
    <source>
        <dbReference type="ARBA" id="ARBA00023002"/>
    </source>
</evidence>
<dbReference type="Gene3D" id="3.10.450.60">
    <property type="match status" value="2"/>
</dbReference>
<organism evidence="13 14">
    <name type="scientific">Morella rubra</name>
    <name type="common">Chinese bayberry</name>
    <dbReference type="NCBI Taxonomy" id="262757"/>
    <lineage>
        <taxon>Eukaryota</taxon>
        <taxon>Viridiplantae</taxon>
        <taxon>Streptophyta</taxon>
        <taxon>Embryophyta</taxon>
        <taxon>Tracheophyta</taxon>
        <taxon>Spermatophyta</taxon>
        <taxon>Magnoliopsida</taxon>
        <taxon>eudicotyledons</taxon>
        <taxon>Gunneridae</taxon>
        <taxon>Pentapetalae</taxon>
        <taxon>rosids</taxon>
        <taxon>fabids</taxon>
        <taxon>Fagales</taxon>
        <taxon>Myricaceae</taxon>
        <taxon>Morella</taxon>
    </lineage>
</organism>
<dbReference type="GO" id="GO:0031408">
    <property type="term" value="P:oxylipin biosynthetic process"/>
    <property type="evidence" value="ECO:0007669"/>
    <property type="project" value="UniProtKB-KW"/>
</dbReference>
<dbReference type="GO" id="GO:0046872">
    <property type="term" value="F:metal ion binding"/>
    <property type="evidence" value="ECO:0007669"/>
    <property type="project" value="UniProtKB-KW"/>
</dbReference>
<dbReference type="GO" id="GO:0034440">
    <property type="term" value="P:lipid oxidation"/>
    <property type="evidence" value="ECO:0007669"/>
    <property type="project" value="InterPro"/>
</dbReference>
<dbReference type="SUPFAM" id="SSF48484">
    <property type="entry name" value="Lipoxigenase"/>
    <property type="match status" value="2"/>
</dbReference>
<dbReference type="SMART" id="SM00308">
    <property type="entry name" value="LH2"/>
    <property type="match status" value="1"/>
</dbReference>
<dbReference type="InterPro" id="IPR036226">
    <property type="entry name" value="LipOase_C_sf"/>
</dbReference>
<evidence type="ECO:0000256" key="8">
    <source>
        <dbReference type="ARBA" id="ARBA00023098"/>
    </source>
</evidence>
<dbReference type="GO" id="GO:0016702">
    <property type="term" value="F:oxidoreductase activity, acting on single donors with incorporation of molecular oxygen, incorporation of two atoms of oxygen"/>
    <property type="evidence" value="ECO:0007669"/>
    <property type="project" value="InterPro"/>
</dbReference>
<name>A0A6A1WHM4_9ROSI</name>
<dbReference type="CDD" id="cd01751">
    <property type="entry name" value="PLAT_LH2"/>
    <property type="match status" value="1"/>
</dbReference>
<dbReference type="EMBL" id="RXIC02000019">
    <property type="protein sequence ID" value="KAB1224785.1"/>
    <property type="molecule type" value="Genomic_DNA"/>
</dbReference>
<dbReference type="InterPro" id="IPR013819">
    <property type="entry name" value="LipOase_C"/>
</dbReference>
<evidence type="ECO:0000313" key="14">
    <source>
        <dbReference type="Proteomes" id="UP000516437"/>
    </source>
</evidence>
<proteinExistence type="inferred from homology"/>
<keyword evidence="9" id="KW-0275">Fatty acid biosynthesis</keyword>
<comment type="similarity">
    <text evidence="1">Belongs to the lipoxygenase family.</text>
</comment>
<dbReference type="InterPro" id="IPR001024">
    <property type="entry name" value="PLAT/LH2_dom"/>
</dbReference>
<keyword evidence="14" id="KW-1185">Reference proteome</keyword>
<dbReference type="InterPro" id="IPR042057">
    <property type="entry name" value="Lipoxy_PLAT/LH2"/>
</dbReference>
<dbReference type="InterPro" id="IPR036392">
    <property type="entry name" value="PLAT/LH2_dom_sf"/>
</dbReference>
<evidence type="ECO:0000259" key="11">
    <source>
        <dbReference type="PROSITE" id="PS50095"/>
    </source>
</evidence>
<evidence type="ECO:0000256" key="6">
    <source>
        <dbReference type="ARBA" id="ARBA00022964"/>
    </source>
</evidence>
<evidence type="ECO:0000256" key="10">
    <source>
        <dbReference type="PROSITE-ProRule" id="PRU00152"/>
    </source>
</evidence>
<accession>A0A6A1WHM4</accession>
<feature type="domain" description="Lipoxygenase" evidence="12">
    <location>
        <begin position="159"/>
        <end position="570"/>
    </location>
</feature>
<evidence type="ECO:0000256" key="9">
    <source>
        <dbReference type="ARBA" id="ARBA00023160"/>
    </source>
</evidence>
<dbReference type="AlphaFoldDB" id="A0A6A1WHM4"/>
<dbReference type="InterPro" id="IPR027433">
    <property type="entry name" value="Lipoxygenase_dom_3"/>
</dbReference>
<keyword evidence="8" id="KW-0443">Lipid metabolism</keyword>
<keyword evidence="5" id="KW-0276">Fatty acid metabolism</keyword>
<dbReference type="Gene3D" id="2.60.60.20">
    <property type="entry name" value="PLAT/LH2 domain"/>
    <property type="match status" value="1"/>
</dbReference>
<dbReference type="Proteomes" id="UP000516437">
    <property type="component" value="Chromosome 1"/>
</dbReference>
<comment type="caution">
    <text evidence="13">The sequence shown here is derived from an EMBL/GenBank/DDBJ whole genome shotgun (WGS) entry which is preliminary data.</text>
</comment>
<keyword evidence="2" id="KW-0444">Lipid biosynthesis</keyword>
<reference evidence="13 14" key="1">
    <citation type="journal article" date="2019" name="Plant Biotechnol. J.">
        <title>The red bayberry genome and genetic basis of sex determination.</title>
        <authorList>
            <person name="Jia H.M."/>
            <person name="Jia H.J."/>
            <person name="Cai Q.L."/>
            <person name="Wang Y."/>
            <person name="Zhao H.B."/>
            <person name="Yang W.F."/>
            <person name="Wang G.Y."/>
            <person name="Li Y.H."/>
            <person name="Zhan D.L."/>
            <person name="Shen Y.T."/>
            <person name="Niu Q.F."/>
            <person name="Chang L."/>
            <person name="Qiu J."/>
            <person name="Zhao L."/>
            <person name="Xie H.B."/>
            <person name="Fu W.Y."/>
            <person name="Jin J."/>
            <person name="Li X.W."/>
            <person name="Jiao Y."/>
            <person name="Zhou C.C."/>
            <person name="Tu T."/>
            <person name="Chai C.Y."/>
            <person name="Gao J.L."/>
            <person name="Fan L.J."/>
            <person name="van de Weg E."/>
            <person name="Wang J.Y."/>
            <person name="Gao Z.S."/>
        </authorList>
    </citation>
    <scope>NUCLEOTIDE SEQUENCE [LARGE SCALE GENOMIC DNA]</scope>
    <source>
        <tissue evidence="13">Leaves</tissue>
    </source>
</reference>
<keyword evidence="4" id="KW-0925">Oxylipin biosynthesis</keyword>
<evidence type="ECO:0000256" key="4">
    <source>
        <dbReference type="ARBA" id="ARBA00022767"/>
    </source>
</evidence>
<dbReference type="Pfam" id="PF01477">
    <property type="entry name" value="PLAT"/>
    <property type="match status" value="1"/>
</dbReference>
<dbReference type="PRINTS" id="PR00468">
    <property type="entry name" value="PLTLPOXGNASE"/>
</dbReference>
<dbReference type="PROSITE" id="PS51393">
    <property type="entry name" value="LIPOXYGENASE_3"/>
    <property type="match status" value="1"/>
</dbReference>
<sequence>MVDSRLTQSLTSSPSVSEKSVLVLTALLTVKATGGFFANLGLTRPLDDLTDLLGKTFLLELVSAELDPNTGLERETIKSFAHKVSSKDDEVRYESEFVVSASFGQIGAVLLENKHHKEVYLMNIVLDGFPSGPVHFTCNSWVHSKYDNPEKRIFFTHESYLPSKTPSGLTRLRKIELENLRGNGKGERKSFERIYDYDTYNDLGDPDKSTDMRGLSLEAKIIHTQGDAEQDARTLKRNYRRKGLHILLSAYLSLYKVKNTPDPLSEQRSSSVYVPRDEAFSEVKQVTFSTSTLKNVLHALLPQLEIAMLDPNLGFPFFTAIDSLFDEGVALPQTKSKGLLQSIVPRLVKAIVDSKEDLLRFETPEMIDRDKFAWFRDEEFSRQTLAGLNPFSIQLVTEWPLKSKLDPEIYGSPESLITTELVEREIRGITTVEEAQNIHIQGAAEHDARIVKKEWTLKSKLDPEIYGSPESLITTELVEREIRSIMTVEEALQSKRFLLDYHDLLLPYVNKVRETDGTTLYGSRTLFFLTEDGTLKLLAIEITRPPSADKPQWKQVFPRVLMPLASGCGG</sequence>
<protein>
    <submittedName>
        <fullName evidence="13">Linoleate 13S-lipoxygenase 2-1, chloroplastic</fullName>
    </submittedName>
</protein>
<dbReference type="PANTHER" id="PTHR11771">
    <property type="entry name" value="LIPOXYGENASE"/>
    <property type="match status" value="1"/>
</dbReference>
<dbReference type="SUPFAM" id="SSF49723">
    <property type="entry name" value="Lipase/lipooxygenase domain (PLAT/LH2 domain)"/>
    <property type="match status" value="1"/>
</dbReference>
<dbReference type="PROSITE" id="PS50095">
    <property type="entry name" value="PLAT"/>
    <property type="match status" value="1"/>
</dbReference>